<gene>
    <name evidence="1" type="ORF">BDU57DRAFT_524880</name>
</gene>
<dbReference type="Proteomes" id="UP000800096">
    <property type="component" value="Unassembled WGS sequence"/>
</dbReference>
<name>A0A6A5Q8T1_AMPQU</name>
<protein>
    <submittedName>
        <fullName evidence="1">Uncharacterized protein</fullName>
    </submittedName>
</protein>
<evidence type="ECO:0000313" key="2">
    <source>
        <dbReference type="Proteomes" id="UP000800096"/>
    </source>
</evidence>
<dbReference type="AlphaFoldDB" id="A0A6A5Q8T1"/>
<keyword evidence="2" id="KW-1185">Reference proteome</keyword>
<evidence type="ECO:0000313" key="1">
    <source>
        <dbReference type="EMBL" id="KAF1911136.1"/>
    </source>
</evidence>
<reference evidence="1" key="1">
    <citation type="journal article" date="2020" name="Stud. Mycol.">
        <title>101 Dothideomycetes genomes: a test case for predicting lifestyles and emergence of pathogens.</title>
        <authorList>
            <person name="Haridas S."/>
            <person name="Albert R."/>
            <person name="Binder M."/>
            <person name="Bloem J."/>
            <person name="Labutti K."/>
            <person name="Salamov A."/>
            <person name="Andreopoulos B."/>
            <person name="Baker S."/>
            <person name="Barry K."/>
            <person name="Bills G."/>
            <person name="Bluhm B."/>
            <person name="Cannon C."/>
            <person name="Castanera R."/>
            <person name="Culley D."/>
            <person name="Daum C."/>
            <person name="Ezra D."/>
            <person name="Gonzalez J."/>
            <person name="Henrissat B."/>
            <person name="Kuo A."/>
            <person name="Liang C."/>
            <person name="Lipzen A."/>
            <person name="Lutzoni F."/>
            <person name="Magnuson J."/>
            <person name="Mondo S."/>
            <person name="Nolan M."/>
            <person name="Ohm R."/>
            <person name="Pangilinan J."/>
            <person name="Park H.-J."/>
            <person name="Ramirez L."/>
            <person name="Alfaro M."/>
            <person name="Sun H."/>
            <person name="Tritt A."/>
            <person name="Yoshinaga Y."/>
            <person name="Zwiers L.-H."/>
            <person name="Turgeon B."/>
            <person name="Goodwin S."/>
            <person name="Spatafora J."/>
            <person name="Crous P."/>
            <person name="Grigoriev I."/>
        </authorList>
    </citation>
    <scope>NUCLEOTIDE SEQUENCE</scope>
    <source>
        <strain evidence="1">HMLAC05119</strain>
    </source>
</reference>
<organism evidence="1 2">
    <name type="scientific">Ampelomyces quisqualis</name>
    <name type="common">Powdery mildew agent</name>
    <dbReference type="NCBI Taxonomy" id="50730"/>
    <lineage>
        <taxon>Eukaryota</taxon>
        <taxon>Fungi</taxon>
        <taxon>Dikarya</taxon>
        <taxon>Ascomycota</taxon>
        <taxon>Pezizomycotina</taxon>
        <taxon>Dothideomycetes</taxon>
        <taxon>Pleosporomycetidae</taxon>
        <taxon>Pleosporales</taxon>
        <taxon>Pleosporineae</taxon>
        <taxon>Phaeosphaeriaceae</taxon>
        <taxon>Ampelomyces</taxon>
    </lineage>
</organism>
<accession>A0A6A5Q8T1</accession>
<dbReference type="EMBL" id="ML979146">
    <property type="protein sequence ID" value="KAF1911136.1"/>
    <property type="molecule type" value="Genomic_DNA"/>
</dbReference>
<proteinExistence type="predicted"/>
<sequence length="72" mass="7998">MQPNLRSSLKKYSQLANCFTSMHCSIPISFNVPLCLVEKSAGLFCPSSMWMLGLIKLLPKNNQKTILIPSAI</sequence>